<feature type="compositionally biased region" description="Basic and acidic residues" evidence="1">
    <location>
        <begin position="20"/>
        <end position="55"/>
    </location>
</feature>
<proteinExistence type="predicted"/>
<gene>
    <name evidence="2" type="ORF">BCR33DRAFT_448019</name>
</gene>
<reference evidence="2 3" key="1">
    <citation type="submission" date="2016-07" db="EMBL/GenBank/DDBJ databases">
        <title>Pervasive Adenine N6-methylation of Active Genes in Fungi.</title>
        <authorList>
            <consortium name="DOE Joint Genome Institute"/>
            <person name="Mondo S.J."/>
            <person name="Dannebaum R.O."/>
            <person name="Kuo R.C."/>
            <person name="Labutti K."/>
            <person name="Haridas S."/>
            <person name="Kuo A."/>
            <person name="Salamov A."/>
            <person name="Ahrendt S.R."/>
            <person name="Lipzen A."/>
            <person name="Sullivan W."/>
            <person name="Andreopoulos W.B."/>
            <person name="Clum A."/>
            <person name="Lindquist E."/>
            <person name="Daum C."/>
            <person name="Ramamoorthy G.K."/>
            <person name="Gryganskyi A."/>
            <person name="Culley D."/>
            <person name="Magnuson J.K."/>
            <person name="James T.Y."/>
            <person name="O'Malley M.A."/>
            <person name="Stajich J.E."/>
            <person name="Spatafora J.W."/>
            <person name="Visel A."/>
            <person name="Grigoriev I.V."/>
        </authorList>
    </citation>
    <scope>NUCLEOTIDE SEQUENCE [LARGE SCALE GENOMIC DNA]</scope>
    <source>
        <strain evidence="2 3">JEL800</strain>
    </source>
</reference>
<feature type="compositionally biased region" description="Basic and acidic residues" evidence="1">
    <location>
        <begin position="73"/>
        <end position="96"/>
    </location>
</feature>
<name>A0A1Y2BSA0_9FUNG</name>
<dbReference type="EMBL" id="MCGO01000049">
    <property type="protein sequence ID" value="ORY37613.1"/>
    <property type="molecule type" value="Genomic_DNA"/>
</dbReference>
<feature type="compositionally biased region" description="Polar residues" evidence="1">
    <location>
        <begin position="1"/>
        <end position="14"/>
    </location>
</feature>
<feature type="compositionally biased region" description="Low complexity" evidence="1">
    <location>
        <begin position="128"/>
        <end position="140"/>
    </location>
</feature>
<dbReference type="OrthoDB" id="2153785at2759"/>
<feature type="compositionally biased region" description="Polar residues" evidence="1">
    <location>
        <begin position="161"/>
        <end position="172"/>
    </location>
</feature>
<dbReference type="Proteomes" id="UP000193642">
    <property type="component" value="Unassembled WGS sequence"/>
</dbReference>
<evidence type="ECO:0000313" key="3">
    <source>
        <dbReference type="Proteomes" id="UP000193642"/>
    </source>
</evidence>
<protein>
    <submittedName>
        <fullName evidence="2">Uncharacterized protein</fullName>
    </submittedName>
</protein>
<feature type="region of interest" description="Disordered" evidence="1">
    <location>
        <begin position="1"/>
        <end position="104"/>
    </location>
</feature>
<comment type="caution">
    <text evidence="2">The sequence shown here is derived from an EMBL/GenBank/DDBJ whole genome shotgun (WGS) entry which is preliminary data.</text>
</comment>
<feature type="region of interest" description="Disordered" evidence="1">
    <location>
        <begin position="116"/>
        <end position="175"/>
    </location>
</feature>
<evidence type="ECO:0000313" key="2">
    <source>
        <dbReference type="EMBL" id="ORY37613.1"/>
    </source>
</evidence>
<keyword evidence="3" id="KW-1185">Reference proteome</keyword>
<evidence type="ECO:0000256" key="1">
    <source>
        <dbReference type="SAM" id="MobiDB-lite"/>
    </source>
</evidence>
<organism evidence="2 3">
    <name type="scientific">Rhizoclosmatium globosum</name>
    <dbReference type="NCBI Taxonomy" id="329046"/>
    <lineage>
        <taxon>Eukaryota</taxon>
        <taxon>Fungi</taxon>
        <taxon>Fungi incertae sedis</taxon>
        <taxon>Chytridiomycota</taxon>
        <taxon>Chytridiomycota incertae sedis</taxon>
        <taxon>Chytridiomycetes</taxon>
        <taxon>Chytridiales</taxon>
        <taxon>Chytriomycetaceae</taxon>
        <taxon>Rhizoclosmatium</taxon>
    </lineage>
</organism>
<sequence>MMTITESETMPSETDITEAAAKENHVHRPKGKEVEPQMSDEKPPPYYKRESEHIHLPNIPNLEHSKHHSNKPHHTEEEQKHVKHRDKSEVKSDNHSHPPAPELDLFIGHAPIASVTEQHQQPHHQPIPHHQTQSHHQAPAHAPPQPIKHHPVPLHDGKQLPSLQGSFSNTTYQQQQHQTQIQKQLLLQQQQSQSISQGPKMQYLQPIAHATGSDKQNNNEPAVLQVVQSNDSISTSASSVKESKRRSIHEKKVAEAVLARARRIQQVGPAGDLKRNPMVGHKQVGRIHGVPGQGAAAAADPMMFGVVGKNAPNNNSTKFPVLSFAPPQNGGQSMGISNNNNGQNNLPPLHNHDMESKSKYKFAQNQIPKESVMLPSLTDKTHQLKLNAAPAAIDANSTNLPALKRK</sequence>
<dbReference type="AlphaFoldDB" id="A0A1Y2BSA0"/>
<accession>A0A1Y2BSA0</accession>